<comment type="caution">
    <text evidence="1">The sequence shown here is derived from an EMBL/GenBank/DDBJ whole genome shotgun (WGS) entry which is preliminary data.</text>
</comment>
<proteinExistence type="predicted"/>
<reference evidence="1" key="2">
    <citation type="submission" date="2020-09" db="EMBL/GenBank/DDBJ databases">
        <authorList>
            <person name="Sun Q."/>
            <person name="Ohkuma M."/>
        </authorList>
    </citation>
    <scope>NUCLEOTIDE SEQUENCE</scope>
    <source>
        <strain evidence="1">JCM 4386</strain>
    </source>
</reference>
<sequence>MSQAIIMSGAKRGLGRAAVERILTGSPQTHLMLLTRDTAGAELATDLSRTRHSVTSIPTDLLSLGSTVGRHGARCEDNFSMSSVLT</sequence>
<dbReference type="SUPFAM" id="SSF51735">
    <property type="entry name" value="NAD(P)-binding Rossmann-fold domains"/>
    <property type="match status" value="1"/>
</dbReference>
<protein>
    <recommendedName>
        <fullName evidence="3">SDR family NAD(P)-dependent oxidoreductase</fullName>
    </recommendedName>
</protein>
<evidence type="ECO:0008006" key="3">
    <source>
        <dbReference type="Google" id="ProtNLM"/>
    </source>
</evidence>
<accession>A0A918FWM0</accession>
<keyword evidence="2" id="KW-1185">Reference proteome</keyword>
<dbReference type="AlphaFoldDB" id="A0A918FWM0"/>
<dbReference type="InterPro" id="IPR036291">
    <property type="entry name" value="NAD(P)-bd_dom_sf"/>
</dbReference>
<name>A0A918FWM0_9ACTN</name>
<evidence type="ECO:0000313" key="1">
    <source>
        <dbReference type="EMBL" id="GGR89926.1"/>
    </source>
</evidence>
<dbReference type="Proteomes" id="UP000606194">
    <property type="component" value="Unassembled WGS sequence"/>
</dbReference>
<organism evidence="1 2">
    <name type="scientific">Streptomyces humidus</name>
    <dbReference type="NCBI Taxonomy" id="52259"/>
    <lineage>
        <taxon>Bacteria</taxon>
        <taxon>Bacillati</taxon>
        <taxon>Actinomycetota</taxon>
        <taxon>Actinomycetes</taxon>
        <taxon>Kitasatosporales</taxon>
        <taxon>Streptomycetaceae</taxon>
        <taxon>Streptomyces</taxon>
    </lineage>
</organism>
<dbReference type="EMBL" id="BMTL01000011">
    <property type="protein sequence ID" value="GGR89926.1"/>
    <property type="molecule type" value="Genomic_DNA"/>
</dbReference>
<gene>
    <name evidence="1" type="ORF">GCM10010269_31310</name>
</gene>
<evidence type="ECO:0000313" key="2">
    <source>
        <dbReference type="Proteomes" id="UP000606194"/>
    </source>
</evidence>
<reference evidence="1" key="1">
    <citation type="journal article" date="2014" name="Int. J. Syst. Evol. Microbiol.">
        <title>Complete genome sequence of Corynebacterium casei LMG S-19264T (=DSM 44701T), isolated from a smear-ripened cheese.</title>
        <authorList>
            <consortium name="US DOE Joint Genome Institute (JGI-PGF)"/>
            <person name="Walter F."/>
            <person name="Albersmeier A."/>
            <person name="Kalinowski J."/>
            <person name="Ruckert C."/>
        </authorList>
    </citation>
    <scope>NUCLEOTIDE SEQUENCE</scope>
    <source>
        <strain evidence="1">JCM 4386</strain>
    </source>
</reference>